<dbReference type="OrthoDB" id="7595932at2"/>
<dbReference type="AlphaFoldDB" id="A0A2A4FYE7"/>
<evidence type="ECO:0000313" key="2">
    <source>
        <dbReference type="EMBL" id="PCE43482.1"/>
    </source>
</evidence>
<proteinExistence type="predicted"/>
<dbReference type="EMBL" id="NWUF01000003">
    <property type="protein sequence ID" value="PCE43482.1"/>
    <property type="molecule type" value="Genomic_DNA"/>
</dbReference>
<dbReference type="Pfam" id="PF23296">
    <property type="entry name" value="DUF7079"/>
    <property type="match status" value="1"/>
</dbReference>
<name>A0A2A4FYE7_9SPHN</name>
<protein>
    <recommendedName>
        <fullName evidence="1">DUF7079 domain-containing protein</fullName>
    </recommendedName>
</protein>
<sequence>MTLSAAEIENRLPLWTALSELFLDTEVDYRRLADAVRMSGFALHDVEIILRSEVFPAFVGAMHPVAGEWIPWDEAEVREIVTRSMAGNRPWFGSMLRKFFFWGMIESQWQKVALLVRDNP</sequence>
<feature type="domain" description="DUF7079" evidence="1">
    <location>
        <begin position="9"/>
        <end position="112"/>
    </location>
</feature>
<dbReference type="Proteomes" id="UP000218934">
    <property type="component" value="Unassembled WGS sequence"/>
</dbReference>
<accession>A0A2A4FYE7</accession>
<comment type="caution">
    <text evidence="2">The sequence shown here is derived from an EMBL/GenBank/DDBJ whole genome shotgun (WGS) entry which is preliminary data.</text>
</comment>
<dbReference type="RefSeq" id="WP_066959986.1">
    <property type="nucleotide sequence ID" value="NZ_CP023449.1"/>
</dbReference>
<dbReference type="KEGG" id="rdi:CMV14_01690"/>
<evidence type="ECO:0000313" key="3">
    <source>
        <dbReference type="Proteomes" id="UP000218934"/>
    </source>
</evidence>
<gene>
    <name evidence="2" type="ORF">COO09_04010</name>
</gene>
<dbReference type="InterPro" id="IPR055507">
    <property type="entry name" value="DUF7079"/>
</dbReference>
<evidence type="ECO:0000259" key="1">
    <source>
        <dbReference type="Pfam" id="PF23296"/>
    </source>
</evidence>
<organism evidence="2 3">
    <name type="scientific">Rhizorhabdus dicambivorans</name>
    <dbReference type="NCBI Taxonomy" id="1850238"/>
    <lineage>
        <taxon>Bacteria</taxon>
        <taxon>Pseudomonadati</taxon>
        <taxon>Pseudomonadota</taxon>
        <taxon>Alphaproteobacteria</taxon>
        <taxon>Sphingomonadales</taxon>
        <taxon>Sphingomonadaceae</taxon>
        <taxon>Rhizorhabdus</taxon>
    </lineage>
</organism>
<reference evidence="2 3" key="1">
    <citation type="submission" date="2017-09" db="EMBL/GenBank/DDBJ databases">
        <title>The Catabolism of 3,6-Dichlorosalicylic acid is Initiated by the Cytochrome P450 Monooxygenase DsmABC in Rhizorhabdus dicambivorans Ndbn-20.</title>
        <authorList>
            <person name="Na L."/>
        </authorList>
    </citation>
    <scope>NUCLEOTIDE SEQUENCE [LARGE SCALE GENOMIC DNA]</scope>
    <source>
        <strain evidence="2 3">Ndbn-20m</strain>
    </source>
</reference>
<keyword evidence="3" id="KW-1185">Reference proteome</keyword>